<dbReference type="EMBL" id="NBIV01000081">
    <property type="protein sequence ID" value="PXF44807.1"/>
    <property type="molecule type" value="Genomic_DNA"/>
</dbReference>
<dbReference type="InterPro" id="IPR004193">
    <property type="entry name" value="Glyco_hydro_13_N"/>
</dbReference>
<reference evidence="8 9" key="1">
    <citation type="journal article" date="2018" name="Mol. Biol. Evol.">
        <title>Analysis of the draft genome of the red seaweed Gracilariopsis chorda provides insights into genome size evolution in Rhodophyta.</title>
        <authorList>
            <person name="Lee J."/>
            <person name="Yang E.C."/>
            <person name="Graf L."/>
            <person name="Yang J.H."/>
            <person name="Qiu H."/>
            <person name="Zel Zion U."/>
            <person name="Chan C.X."/>
            <person name="Stephens T.G."/>
            <person name="Weber A.P.M."/>
            <person name="Boo G.H."/>
            <person name="Boo S.M."/>
            <person name="Kim K.M."/>
            <person name="Shin Y."/>
            <person name="Jung M."/>
            <person name="Lee S.J."/>
            <person name="Yim H.S."/>
            <person name="Lee J.H."/>
            <person name="Bhattacharya D."/>
            <person name="Yoon H.S."/>
        </authorList>
    </citation>
    <scope>NUCLEOTIDE SEQUENCE [LARGE SCALE GENOMIC DNA]</scope>
    <source>
        <strain evidence="8 9">SKKU-2015</strain>
        <tissue evidence="8">Whole body</tissue>
    </source>
</reference>
<dbReference type="Pfam" id="PF02922">
    <property type="entry name" value="CBM_48"/>
    <property type="match status" value="1"/>
</dbReference>
<dbReference type="Gene3D" id="3.20.20.80">
    <property type="entry name" value="Glycosidases"/>
    <property type="match status" value="1"/>
</dbReference>
<evidence type="ECO:0000256" key="5">
    <source>
        <dbReference type="ARBA" id="ARBA00022946"/>
    </source>
</evidence>
<dbReference type="CDD" id="cd11326">
    <property type="entry name" value="AmyAc_Glg_debranch"/>
    <property type="match status" value="1"/>
</dbReference>
<keyword evidence="3" id="KW-0150">Chloroplast</keyword>
<dbReference type="GO" id="GO:0009507">
    <property type="term" value="C:chloroplast"/>
    <property type="evidence" value="ECO:0007669"/>
    <property type="project" value="UniProtKB-SubCell"/>
</dbReference>
<dbReference type="Gene3D" id="2.60.40.10">
    <property type="entry name" value="Immunoglobulins"/>
    <property type="match status" value="1"/>
</dbReference>
<sequence>MKNRSTTHTLHLGKPYPLGATTSSKCTNFAIYAREPTHAVLILREPHSNNSTEYKLTPSHRSGLVWHASIAPPVPRYSYLWRIGTDSGPWITNECVDPYARLLHTATGCDKFCDRAEQYNPWAVVEDAQDEFDWQDVARPQIAWKDVIIYEIHIRGFTKRLSELDGDLKNAGSFQGVVKRIPYLKALGVNVVELLPCMEFNESEWSGPKKGDSLPPGDDGKHLCQYWGYSTVGFFSVMNRFASKGSSPQEAKQQFQHMVRELHRAGIEVILDVVFNHTAEMGFDYVGRGFYGMKLLAPHTYYLWKDGGKQFVNLSGCGNTVNCNDVIVQDLICDSLRYWRHEMGVDGFRFDLASILCRGTDGQAMSRPSVVERMCKEACMRDVKFIAEPWDCGGLYQVGAFPHFGVWAEWNGKFRDCVRRFIRGDGGVTGEFATRLCGSEDLYSDGRKPYHSINFVTAHDGFCMRDLVSYNEKHNERNGENNRDGEAHNVSWNCGAEGDTTDDGVVQLRERQIRNLMMALLMGGGTPLLRMGDEYGHSQGGNNNGWCQDSDISWFDWSALGEERGGRVAQFAAALMFVRADRGVLRRERFLTEGDVKWHGENGTAADWSGQSRNVLCMTLVDRKESRDVLVAFNASGEGTCIKLVSGGGVWEEGARWLRVVDTSLVADGREVASTQRATCLAADSSYELRAFSSALFVRVDSVESACTTLHAMCSKLQHLRVLNGA</sequence>
<dbReference type="GO" id="GO:0019156">
    <property type="term" value="F:isoamylase activity"/>
    <property type="evidence" value="ECO:0007669"/>
    <property type="project" value="UniProtKB-ARBA"/>
</dbReference>
<dbReference type="InterPro" id="IPR048650">
    <property type="entry name" value="ISOA1-3-like_C"/>
</dbReference>
<comment type="caution">
    <text evidence="8">The sequence shown here is derived from an EMBL/GenBank/DDBJ whole genome shotgun (WGS) entry which is preliminary data.</text>
</comment>
<dbReference type="SMART" id="SM00642">
    <property type="entry name" value="Aamy"/>
    <property type="match status" value="1"/>
</dbReference>
<feature type="domain" description="Glycosyl hydrolase family 13 catalytic" evidence="7">
    <location>
        <begin position="151"/>
        <end position="564"/>
    </location>
</feature>
<dbReference type="OrthoDB" id="204980at2759"/>
<feature type="region of interest" description="Disordered" evidence="6">
    <location>
        <begin position="474"/>
        <end position="496"/>
    </location>
</feature>
<proteinExistence type="inferred from homology"/>
<evidence type="ECO:0000313" key="8">
    <source>
        <dbReference type="EMBL" id="PXF44807.1"/>
    </source>
</evidence>
<dbReference type="InterPro" id="IPR014756">
    <property type="entry name" value="Ig_E-set"/>
</dbReference>
<dbReference type="Pfam" id="PF00128">
    <property type="entry name" value="Alpha-amylase"/>
    <property type="match status" value="1"/>
</dbReference>
<evidence type="ECO:0000256" key="2">
    <source>
        <dbReference type="ARBA" id="ARBA00008061"/>
    </source>
</evidence>
<feature type="compositionally biased region" description="Basic and acidic residues" evidence="6">
    <location>
        <begin position="474"/>
        <end position="487"/>
    </location>
</feature>
<name>A0A2V3IST1_9FLOR</name>
<keyword evidence="4" id="KW-0934">Plastid</keyword>
<evidence type="ECO:0000256" key="1">
    <source>
        <dbReference type="ARBA" id="ARBA00004229"/>
    </source>
</evidence>
<dbReference type="InterPro" id="IPR017853">
    <property type="entry name" value="GH"/>
</dbReference>
<dbReference type="InterPro" id="IPR006047">
    <property type="entry name" value="GH13_cat_dom"/>
</dbReference>
<comment type="subcellular location">
    <subcellularLocation>
        <location evidence="1">Plastid</location>
        <location evidence="1">Chloroplast</location>
    </subcellularLocation>
</comment>
<dbReference type="SUPFAM" id="SSF51445">
    <property type="entry name" value="(Trans)glycosidases"/>
    <property type="match status" value="1"/>
</dbReference>
<dbReference type="STRING" id="448386.A0A2V3IST1"/>
<keyword evidence="5" id="KW-0809">Transit peptide</keyword>
<comment type="similarity">
    <text evidence="2">Belongs to the glycosyl hydrolase 13 family.</text>
</comment>
<keyword evidence="9" id="KW-1185">Reference proteome</keyword>
<dbReference type="Gene3D" id="2.60.40.1180">
    <property type="entry name" value="Golgi alpha-mannosidase II"/>
    <property type="match status" value="1"/>
</dbReference>
<evidence type="ECO:0000259" key="7">
    <source>
        <dbReference type="SMART" id="SM00642"/>
    </source>
</evidence>
<dbReference type="PANTHER" id="PTHR43002">
    <property type="entry name" value="GLYCOGEN DEBRANCHING ENZYME"/>
    <property type="match status" value="1"/>
</dbReference>
<dbReference type="InterPro" id="IPR013783">
    <property type="entry name" value="Ig-like_fold"/>
</dbReference>
<evidence type="ECO:0000256" key="3">
    <source>
        <dbReference type="ARBA" id="ARBA00022528"/>
    </source>
</evidence>
<accession>A0A2V3IST1</accession>
<dbReference type="SUPFAM" id="SSF81296">
    <property type="entry name" value="E set domains"/>
    <property type="match status" value="1"/>
</dbReference>
<protein>
    <submittedName>
        <fullName evidence="8">Isoamylase 3, chloroplastic</fullName>
    </submittedName>
</protein>
<organism evidence="8 9">
    <name type="scientific">Gracilariopsis chorda</name>
    <dbReference type="NCBI Taxonomy" id="448386"/>
    <lineage>
        <taxon>Eukaryota</taxon>
        <taxon>Rhodophyta</taxon>
        <taxon>Florideophyceae</taxon>
        <taxon>Rhodymeniophycidae</taxon>
        <taxon>Gracilariales</taxon>
        <taxon>Gracilariaceae</taxon>
        <taxon>Gracilariopsis</taxon>
    </lineage>
</organism>
<dbReference type="Pfam" id="PF21156">
    <property type="entry name" value="ISOA1-3_C"/>
    <property type="match status" value="1"/>
</dbReference>
<gene>
    <name evidence="8" type="ORF">BWQ96_05477</name>
</gene>
<dbReference type="InterPro" id="IPR013780">
    <property type="entry name" value="Glyco_hydro_b"/>
</dbReference>
<evidence type="ECO:0000256" key="4">
    <source>
        <dbReference type="ARBA" id="ARBA00022640"/>
    </source>
</evidence>
<dbReference type="Proteomes" id="UP000247409">
    <property type="component" value="Unassembled WGS sequence"/>
</dbReference>
<evidence type="ECO:0000256" key="6">
    <source>
        <dbReference type="SAM" id="MobiDB-lite"/>
    </source>
</evidence>
<evidence type="ECO:0000313" key="9">
    <source>
        <dbReference type="Proteomes" id="UP000247409"/>
    </source>
</evidence>
<dbReference type="AlphaFoldDB" id="A0A2V3IST1"/>
<dbReference type="GO" id="GO:0005975">
    <property type="term" value="P:carbohydrate metabolic process"/>
    <property type="evidence" value="ECO:0007669"/>
    <property type="project" value="InterPro"/>
</dbReference>
<dbReference type="SUPFAM" id="SSF51011">
    <property type="entry name" value="Glycosyl hydrolase domain"/>
    <property type="match status" value="1"/>
</dbReference>